<reference evidence="2 3" key="1">
    <citation type="submission" date="2021-06" db="EMBL/GenBank/DDBJ databases">
        <title>Complete genome of Haloferula helveola possessing various polysaccharide degrading enzymes.</title>
        <authorList>
            <person name="Takami H."/>
            <person name="Huang C."/>
            <person name="Hamasaki K."/>
        </authorList>
    </citation>
    <scope>NUCLEOTIDE SEQUENCE [LARGE SCALE GENOMIC DNA]</scope>
    <source>
        <strain evidence="2 3">CN-1</strain>
    </source>
</reference>
<proteinExistence type="predicted"/>
<feature type="transmembrane region" description="Helical" evidence="1">
    <location>
        <begin position="71"/>
        <end position="88"/>
    </location>
</feature>
<dbReference type="Proteomes" id="UP001374893">
    <property type="component" value="Chromosome"/>
</dbReference>
<gene>
    <name evidence="2" type="ORF">HAHE_21470</name>
</gene>
<keyword evidence="1" id="KW-0472">Membrane</keyword>
<evidence type="ECO:0000313" key="2">
    <source>
        <dbReference type="EMBL" id="BCX48239.1"/>
    </source>
</evidence>
<accession>A0ABN6H6K8</accession>
<evidence type="ECO:0008006" key="4">
    <source>
        <dbReference type="Google" id="ProtNLM"/>
    </source>
</evidence>
<evidence type="ECO:0000256" key="1">
    <source>
        <dbReference type="SAM" id="Phobius"/>
    </source>
</evidence>
<evidence type="ECO:0000313" key="3">
    <source>
        <dbReference type="Proteomes" id="UP001374893"/>
    </source>
</evidence>
<name>A0ABN6H6K8_9BACT</name>
<keyword evidence="1" id="KW-0812">Transmembrane</keyword>
<protein>
    <recommendedName>
        <fullName evidence="4">DUF4350 domain-containing protein</fullName>
    </recommendedName>
</protein>
<organism evidence="2 3">
    <name type="scientific">Haloferula helveola</name>
    <dbReference type="NCBI Taxonomy" id="490095"/>
    <lineage>
        <taxon>Bacteria</taxon>
        <taxon>Pseudomonadati</taxon>
        <taxon>Verrucomicrobiota</taxon>
        <taxon>Verrucomicrobiia</taxon>
        <taxon>Verrucomicrobiales</taxon>
        <taxon>Verrucomicrobiaceae</taxon>
        <taxon>Haloferula</taxon>
    </lineage>
</organism>
<keyword evidence="3" id="KW-1185">Reference proteome</keyword>
<keyword evidence="1" id="KW-1133">Transmembrane helix</keyword>
<dbReference type="RefSeq" id="WP_338684320.1">
    <property type="nucleotide sequence ID" value="NZ_AP024702.1"/>
</dbReference>
<dbReference type="EMBL" id="AP024702">
    <property type="protein sequence ID" value="BCX48239.1"/>
    <property type="molecule type" value="Genomic_DNA"/>
</dbReference>
<sequence>MNPSDSNDRIERLKQVLADSYPQRAEGRAKEPLPESVLAALEGREARTPSPTVAKASFFEKVAAMFRTPQLAAVGMAAVVVIAAVWIFNPFGSTTTDPGPGPGPQDFRSPGGDSKASIVIVTGLSDEQVSELQDSGYFREDQLVVVPSDSDLQSALEANRRPNLVLVDGGIGEISTPFAGDDGPDALAFSSDDDDLAELILETLAELPEPADEDSE</sequence>